<dbReference type="RefSeq" id="XP_014564161.1">
    <property type="nucleotide sequence ID" value="XM_014708675.1"/>
</dbReference>
<dbReference type="FunFam" id="1.10.10.460:FF:000001">
    <property type="entry name" value="Ribonuclease"/>
    <property type="match status" value="1"/>
</dbReference>
<dbReference type="GO" id="GO:0006298">
    <property type="term" value="P:mismatch repair"/>
    <property type="evidence" value="ECO:0007669"/>
    <property type="project" value="TreeGrafter"/>
</dbReference>
<dbReference type="InterPro" id="IPR001352">
    <property type="entry name" value="RNase_HII/HIII"/>
</dbReference>
<feature type="binding site" evidence="8">
    <location>
        <position position="128"/>
    </location>
    <ligand>
        <name>a divalent metal cation</name>
        <dbReference type="ChEBI" id="CHEBI:60240"/>
    </ligand>
</feature>
<proteinExistence type="inferred from homology"/>
<keyword evidence="4 8" id="KW-0540">Nuclease</keyword>
<feature type="binding site" evidence="8">
    <location>
        <position position="26"/>
    </location>
    <ligand>
        <name>a divalent metal cation</name>
        <dbReference type="ChEBI" id="CHEBI:60240"/>
    </ligand>
</feature>
<dbReference type="STRING" id="1354746.A0A0B2ULE9"/>
<gene>
    <name evidence="11" type="ORF">M896_031060</name>
</gene>
<dbReference type="EC" id="3.1.26.4" evidence="9"/>
<comment type="cofactor">
    <cofactor evidence="2">
        <name>Mg(2+)</name>
        <dbReference type="ChEBI" id="CHEBI:18420"/>
    </cofactor>
</comment>
<dbReference type="AlphaFoldDB" id="A0A0B2ULE9"/>
<comment type="cofactor">
    <cofactor evidence="8">
        <name>Mn(2+)</name>
        <dbReference type="ChEBI" id="CHEBI:29035"/>
    </cofactor>
    <cofactor evidence="8">
        <name>Mg(2+)</name>
        <dbReference type="ChEBI" id="CHEBI:18420"/>
    </cofactor>
    <text evidence="8">Manganese or magnesium. Binds 1 divalent metal ion per monomer in the absence of substrate. May bind a second metal ion after substrate binding.</text>
</comment>
<evidence type="ECO:0000256" key="7">
    <source>
        <dbReference type="ARBA" id="ARBA00022801"/>
    </source>
</evidence>
<evidence type="ECO:0000256" key="2">
    <source>
        <dbReference type="ARBA" id="ARBA00001946"/>
    </source>
</evidence>
<dbReference type="CDD" id="cd07181">
    <property type="entry name" value="RNase_HII_eukaryota_like"/>
    <property type="match status" value="1"/>
</dbReference>
<feature type="domain" description="RNase H type-2" evidence="10">
    <location>
        <begin position="19"/>
        <end position="227"/>
    </location>
</feature>
<dbReference type="PROSITE" id="PS51975">
    <property type="entry name" value="RNASE_H_2"/>
    <property type="match status" value="1"/>
</dbReference>
<comment type="function">
    <text evidence="9">Endonuclease that specifically degrades the RNA of RNA-DNA hybrids.</text>
</comment>
<evidence type="ECO:0000256" key="1">
    <source>
        <dbReference type="ARBA" id="ARBA00000077"/>
    </source>
</evidence>
<sequence length="242" mass="27496">MHKNIFFSSFEKDCKFSKEAVVGIDEAGRGSVMGYMVYGALIMPKDFSETDGFKDSKKLSPSIRTRLFENIHKHTELEYIYHCNHPDYISDQMFSGDKNLNEISFDSIVKILDEIKKRCKTVNTVYIDALGDCKECADKLGKLYPYNFVIKEKADATFKVVSGASIIAKVKRDLMMLEFGENVGSGYPADPDTIKWLKKNMNKVFGFPAGVRYSWATIKRMLGERKSLPLKGPLIGFYTNNL</sequence>
<dbReference type="InterPro" id="IPR024567">
    <property type="entry name" value="RNase_HII/HIII_dom"/>
</dbReference>
<dbReference type="GO" id="GO:0003723">
    <property type="term" value="F:RNA binding"/>
    <property type="evidence" value="ECO:0007669"/>
    <property type="project" value="UniProtKB-UniRule"/>
</dbReference>
<dbReference type="NCBIfam" id="TIGR00729">
    <property type="entry name" value="ribonuclease HII"/>
    <property type="match status" value="1"/>
</dbReference>
<keyword evidence="12" id="KW-1185">Reference proteome</keyword>
<evidence type="ECO:0000256" key="9">
    <source>
        <dbReference type="RuleBase" id="RU003515"/>
    </source>
</evidence>
<evidence type="ECO:0000256" key="8">
    <source>
        <dbReference type="PROSITE-ProRule" id="PRU01319"/>
    </source>
</evidence>
<dbReference type="PANTHER" id="PTHR10954">
    <property type="entry name" value="RIBONUCLEASE H2 SUBUNIT A"/>
    <property type="match status" value="1"/>
</dbReference>
<dbReference type="GO" id="GO:0046872">
    <property type="term" value="F:metal ion binding"/>
    <property type="evidence" value="ECO:0007669"/>
    <property type="project" value="UniProtKB-KW"/>
</dbReference>
<dbReference type="InParanoid" id="A0A0B2ULE9"/>
<organism evidence="11 12">
    <name type="scientific">Ordospora colligata OC4</name>
    <dbReference type="NCBI Taxonomy" id="1354746"/>
    <lineage>
        <taxon>Eukaryota</taxon>
        <taxon>Fungi</taxon>
        <taxon>Fungi incertae sedis</taxon>
        <taxon>Microsporidia</taxon>
        <taxon>Ordosporidae</taxon>
        <taxon>Ordospora</taxon>
    </lineage>
</organism>
<dbReference type="Gene3D" id="1.10.10.460">
    <property type="entry name" value="Ribonuclease hii. Domain 2"/>
    <property type="match status" value="1"/>
</dbReference>
<evidence type="ECO:0000259" key="10">
    <source>
        <dbReference type="PROSITE" id="PS51975"/>
    </source>
</evidence>
<dbReference type="VEuPathDB" id="MicrosporidiaDB:M896_031060"/>
<dbReference type="Proteomes" id="UP000031056">
    <property type="component" value="Unassembled WGS sequence"/>
</dbReference>
<dbReference type="EMBL" id="JOKQ01000003">
    <property type="protein sequence ID" value="KHN70119.1"/>
    <property type="molecule type" value="Genomic_DNA"/>
</dbReference>
<name>A0A0B2ULE9_9MICR</name>
<evidence type="ECO:0000256" key="6">
    <source>
        <dbReference type="ARBA" id="ARBA00022759"/>
    </source>
</evidence>
<evidence type="ECO:0000313" key="12">
    <source>
        <dbReference type="Proteomes" id="UP000031056"/>
    </source>
</evidence>
<evidence type="ECO:0000256" key="4">
    <source>
        <dbReference type="ARBA" id="ARBA00022722"/>
    </source>
</evidence>
<comment type="caution">
    <text evidence="11">The sequence shown here is derived from an EMBL/GenBank/DDBJ whole genome shotgun (WGS) entry which is preliminary data.</text>
</comment>
<dbReference type="GO" id="GO:0004523">
    <property type="term" value="F:RNA-DNA hybrid ribonuclease activity"/>
    <property type="evidence" value="ECO:0007669"/>
    <property type="project" value="UniProtKB-UniRule"/>
</dbReference>
<evidence type="ECO:0000313" key="11">
    <source>
        <dbReference type="EMBL" id="KHN70119.1"/>
    </source>
</evidence>
<dbReference type="HOGENOM" id="CLU_036532_0_4_1"/>
<feature type="binding site" evidence="8">
    <location>
        <position position="25"/>
    </location>
    <ligand>
        <name>a divalent metal cation</name>
        <dbReference type="ChEBI" id="CHEBI:60240"/>
    </ligand>
</feature>
<dbReference type="OrthoDB" id="7462577at2759"/>
<dbReference type="InterPro" id="IPR036397">
    <property type="entry name" value="RNaseH_sf"/>
</dbReference>
<dbReference type="Pfam" id="PF01351">
    <property type="entry name" value="RNase_HII"/>
    <property type="match status" value="1"/>
</dbReference>
<reference evidence="11 12" key="1">
    <citation type="journal article" date="2014" name="MBio">
        <title>The Ordospora colligata genome; evolution of extreme reduction in microsporidia and host-to-parasite horizontal gene transfer.</title>
        <authorList>
            <person name="Pombert J.-F."/>
            <person name="Haag K.L."/>
            <person name="Beidas S."/>
            <person name="Ebert D."/>
            <person name="Keeling P.J."/>
        </authorList>
    </citation>
    <scope>NUCLEOTIDE SEQUENCE [LARGE SCALE GENOMIC DNA]</scope>
    <source>
        <strain evidence="11 12">OC4</strain>
    </source>
</reference>
<dbReference type="InterPro" id="IPR012337">
    <property type="entry name" value="RNaseH-like_sf"/>
</dbReference>
<evidence type="ECO:0000256" key="3">
    <source>
        <dbReference type="ARBA" id="ARBA00007058"/>
    </source>
</evidence>
<accession>A0A0B2ULE9</accession>
<dbReference type="SUPFAM" id="SSF53098">
    <property type="entry name" value="Ribonuclease H-like"/>
    <property type="match status" value="1"/>
</dbReference>
<dbReference type="PANTHER" id="PTHR10954:SF7">
    <property type="entry name" value="RIBONUCLEASE H2 SUBUNIT A"/>
    <property type="match status" value="1"/>
</dbReference>
<dbReference type="GO" id="GO:0005634">
    <property type="term" value="C:nucleus"/>
    <property type="evidence" value="ECO:0007669"/>
    <property type="project" value="EnsemblFungi"/>
</dbReference>
<dbReference type="InterPro" id="IPR004649">
    <property type="entry name" value="RNase_H2_suA"/>
</dbReference>
<dbReference type="FunCoup" id="A0A0B2ULE9">
    <property type="interactions" value="66"/>
</dbReference>
<dbReference type="GeneID" id="26261390"/>
<comment type="catalytic activity">
    <reaction evidence="1 8 9">
        <text>Endonucleolytic cleavage to 5'-phosphomonoester.</text>
        <dbReference type="EC" id="3.1.26.4"/>
    </reaction>
</comment>
<evidence type="ECO:0000256" key="5">
    <source>
        <dbReference type="ARBA" id="ARBA00022723"/>
    </source>
</evidence>
<protein>
    <recommendedName>
        <fullName evidence="9">Ribonuclease</fullName>
        <ecNumber evidence="9">3.1.26.4</ecNumber>
    </recommendedName>
</protein>
<dbReference type="Gene3D" id="3.30.420.10">
    <property type="entry name" value="Ribonuclease H-like superfamily/Ribonuclease H"/>
    <property type="match status" value="1"/>
</dbReference>
<comment type="similarity">
    <text evidence="3">Belongs to the RNase HII family. Eukaryotic subfamily.</text>
</comment>
<keyword evidence="5 8" id="KW-0479">Metal-binding</keyword>
<dbReference type="GO" id="GO:0043137">
    <property type="term" value="P:DNA replication, removal of RNA primer"/>
    <property type="evidence" value="ECO:0007669"/>
    <property type="project" value="EnsemblFungi"/>
</dbReference>
<dbReference type="InterPro" id="IPR023160">
    <property type="entry name" value="RNase_HII_hlx-loop-hlx_cap_dom"/>
</dbReference>
<keyword evidence="6 8" id="KW-0255">Endonuclease</keyword>
<dbReference type="GO" id="GO:0032299">
    <property type="term" value="C:ribonuclease H2 complex"/>
    <property type="evidence" value="ECO:0007669"/>
    <property type="project" value="EnsemblFungi"/>
</dbReference>
<keyword evidence="7 8" id="KW-0378">Hydrolase</keyword>